<dbReference type="InterPro" id="IPR001387">
    <property type="entry name" value="Cro/C1-type_HTH"/>
</dbReference>
<evidence type="ECO:0000256" key="1">
    <source>
        <dbReference type="ARBA" id="ARBA00023015"/>
    </source>
</evidence>
<proteinExistence type="predicted"/>
<feature type="domain" description="HTH cro/C1-type" evidence="5">
    <location>
        <begin position="5"/>
        <end position="46"/>
    </location>
</feature>
<dbReference type="PANTHER" id="PTHR30146:SF109">
    <property type="entry name" value="HTH-TYPE TRANSCRIPTIONAL REGULATOR GALS"/>
    <property type="match status" value="1"/>
</dbReference>
<organism evidence="6 7">
    <name type="scientific">Sinobaca qinghaiensis</name>
    <dbReference type="NCBI Taxonomy" id="342944"/>
    <lineage>
        <taxon>Bacteria</taxon>
        <taxon>Bacillati</taxon>
        <taxon>Bacillota</taxon>
        <taxon>Bacilli</taxon>
        <taxon>Bacillales</taxon>
        <taxon>Sporolactobacillaceae</taxon>
        <taxon>Sinobaca</taxon>
    </lineage>
</organism>
<evidence type="ECO:0000256" key="2">
    <source>
        <dbReference type="ARBA" id="ARBA00023125"/>
    </source>
</evidence>
<evidence type="ECO:0000313" key="6">
    <source>
        <dbReference type="EMBL" id="RKD73556.1"/>
    </source>
</evidence>
<dbReference type="RefSeq" id="WP_120193044.1">
    <property type="nucleotide sequence ID" value="NZ_RAPK01000008.1"/>
</dbReference>
<keyword evidence="2" id="KW-0238">DNA-binding</keyword>
<name>A0A419V5A9_9BACL</name>
<reference evidence="6 7" key="1">
    <citation type="submission" date="2018-09" db="EMBL/GenBank/DDBJ databases">
        <title>Genomic Encyclopedia of Archaeal and Bacterial Type Strains, Phase II (KMG-II): from individual species to whole genera.</title>
        <authorList>
            <person name="Goeker M."/>
        </authorList>
    </citation>
    <scope>NUCLEOTIDE SEQUENCE [LARGE SCALE GENOMIC DNA]</scope>
    <source>
        <strain evidence="6 7">DSM 17008</strain>
    </source>
</reference>
<keyword evidence="3" id="KW-0804">Transcription</keyword>
<accession>A0A419V5A9</accession>
<dbReference type="AlphaFoldDB" id="A0A419V5A9"/>
<dbReference type="SUPFAM" id="SSF53822">
    <property type="entry name" value="Periplasmic binding protein-like I"/>
    <property type="match status" value="1"/>
</dbReference>
<dbReference type="CDD" id="cd01392">
    <property type="entry name" value="HTH_LacI"/>
    <property type="match status" value="1"/>
</dbReference>
<evidence type="ECO:0000259" key="5">
    <source>
        <dbReference type="PROSITE" id="PS50943"/>
    </source>
</evidence>
<dbReference type="GO" id="GO:0000976">
    <property type="term" value="F:transcription cis-regulatory region binding"/>
    <property type="evidence" value="ECO:0007669"/>
    <property type="project" value="TreeGrafter"/>
</dbReference>
<dbReference type="SUPFAM" id="SSF47413">
    <property type="entry name" value="lambda repressor-like DNA-binding domains"/>
    <property type="match status" value="1"/>
</dbReference>
<dbReference type="Gene3D" id="3.40.50.2300">
    <property type="match status" value="2"/>
</dbReference>
<sequence length="332" mass="37187">MASSKDVAKTAGVSQSTVSRVLNDPSKVNPETVANVQKAMKSLNYRPNLIARSLKQRKTKSIALITGHLHNPFFVDTTMEIVEYAKQQGYHTLVYFEDQGDNLSVYEEVLKQQVDGIILSSIFFEDPIYKELEASGVPFVMFNRRHQAGGNFVETDNEKAGILAANHLLKLGHTKIAWIGGRTFASTFQGRLEGYKKAMQATNHQVDPEWIKETDTTEASVREAVDSLLLLDNKPTAIFAATDSMALFCQNYLMKMGYTIPDNFSICGMDNIDITAHAGIQMTTITHESKKPMGLYAIEHLIYMMEEEKQIKEMALTLQPTLIIRNTTGPKR</sequence>
<gene>
    <name evidence="6" type="ORF">ATL39_1852</name>
</gene>
<dbReference type="PRINTS" id="PR00036">
    <property type="entry name" value="HTHLACI"/>
</dbReference>
<feature type="domain" description="HTH lacI-type" evidence="4">
    <location>
        <begin position="2"/>
        <end position="56"/>
    </location>
</feature>
<dbReference type="InterPro" id="IPR000843">
    <property type="entry name" value="HTH_LacI"/>
</dbReference>
<dbReference type="CDD" id="cd06267">
    <property type="entry name" value="PBP1_LacI_sugar_binding-like"/>
    <property type="match status" value="1"/>
</dbReference>
<dbReference type="OrthoDB" id="9796186at2"/>
<dbReference type="Pfam" id="PF00356">
    <property type="entry name" value="LacI"/>
    <property type="match status" value="1"/>
</dbReference>
<evidence type="ECO:0000256" key="3">
    <source>
        <dbReference type="ARBA" id="ARBA00023163"/>
    </source>
</evidence>
<dbReference type="Pfam" id="PF13377">
    <property type="entry name" value="Peripla_BP_3"/>
    <property type="match status" value="1"/>
</dbReference>
<dbReference type="Proteomes" id="UP000285120">
    <property type="component" value="Unassembled WGS sequence"/>
</dbReference>
<protein>
    <submittedName>
        <fullName evidence="6">LacI family transcriptional regulator</fullName>
    </submittedName>
</protein>
<dbReference type="GO" id="GO:0003700">
    <property type="term" value="F:DNA-binding transcription factor activity"/>
    <property type="evidence" value="ECO:0007669"/>
    <property type="project" value="TreeGrafter"/>
</dbReference>
<evidence type="ECO:0000259" key="4">
    <source>
        <dbReference type="PROSITE" id="PS50932"/>
    </source>
</evidence>
<keyword evidence="1" id="KW-0805">Transcription regulation</keyword>
<dbReference type="InterPro" id="IPR028082">
    <property type="entry name" value="Peripla_BP_I"/>
</dbReference>
<dbReference type="SMART" id="SM00354">
    <property type="entry name" value="HTH_LACI"/>
    <property type="match status" value="1"/>
</dbReference>
<dbReference type="Gene3D" id="1.10.260.40">
    <property type="entry name" value="lambda repressor-like DNA-binding domains"/>
    <property type="match status" value="1"/>
</dbReference>
<dbReference type="EMBL" id="RAPK01000008">
    <property type="protein sequence ID" value="RKD73556.1"/>
    <property type="molecule type" value="Genomic_DNA"/>
</dbReference>
<dbReference type="PANTHER" id="PTHR30146">
    <property type="entry name" value="LACI-RELATED TRANSCRIPTIONAL REPRESSOR"/>
    <property type="match status" value="1"/>
</dbReference>
<dbReference type="PROSITE" id="PS50932">
    <property type="entry name" value="HTH_LACI_2"/>
    <property type="match status" value="1"/>
</dbReference>
<dbReference type="PROSITE" id="PS50943">
    <property type="entry name" value="HTH_CROC1"/>
    <property type="match status" value="1"/>
</dbReference>
<keyword evidence="7" id="KW-1185">Reference proteome</keyword>
<dbReference type="InterPro" id="IPR046335">
    <property type="entry name" value="LacI/GalR-like_sensor"/>
</dbReference>
<evidence type="ECO:0000313" key="7">
    <source>
        <dbReference type="Proteomes" id="UP000285120"/>
    </source>
</evidence>
<comment type="caution">
    <text evidence="6">The sequence shown here is derived from an EMBL/GenBank/DDBJ whole genome shotgun (WGS) entry which is preliminary data.</text>
</comment>
<dbReference type="InterPro" id="IPR010982">
    <property type="entry name" value="Lambda_DNA-bd_dom_sf"/>
</dbReference>